<reference evidence="1 2" key="1">
    <citation type="journal article" date="2012" name="J. Bacteriol.">
        <title>Genome sequence of Sphingobium indicum B90A, a hexachlorocyclohexane-degrading bacterium.</title>
        <authorList>
            <person name="Anand S."/>
            <person name="Sangwan N."/>
            <person name="Lata P."/>
            <person name="Kaur J."/>
            <person name="Dua A."/>
            <person name="Singh A.K."/>
            <person name="Verma M."/>
            <person name="Kaur J."/>
            <person name="Khurana J.P."/>
            <person name="Khurana P."/>
            <person name="Mathur S."/>
            <person name="Lal R."/>
        </authorList>
    </citation>
    <scope>NUCLEOTIDE SEQUENCE [LARGE SCALE GENOMIC DNA]</scope>
    <source>
        <strain evidence="2">DSM 16412 / CCM 7286 / MTCC 6364 / B90A</strain>
    </source>
</reference>
<evidence type="ECO:0000313" key="1">
    <source>
        <dbReference type="EMBL" id="APL96343.1"/>
    </source>
</evidence>
<evidence type="ECO:0000313" key="2">
    <source>
        <dbReference type="Proteomes" id="UP000004550"/>
    </source>
</evidence>
<gene>
    <name evidence="1" type="ORF">SIDU_11240</name>
</gene>
<organism evidence="1 2">
    <name type="scientific">Sphingobium indicum (strain DSM 16412 / CCM 7286 / MTCC 6364 / B90A)</name>
    <dbReference type="NCBI Taxonomy" id="861109"/>
    <lineage>
        <taxon>Bacteria</taxon>
        <taxon>Pseudomonadati</taxon>
        <taxon>Pseudomonadota</taxon>
        <taxon>Alphaproteobacteria</taxon>
        <taxon>Sphingomonadales</taxon>
        <taxon>Sphingomonadaceae</taxon>
        <taxon>Sphingobium</taxon>
    </lineage>
</organism>
<dbReference type="EMBL" id="CP013070">
    <property type="protein sequence ID" value="APL96343.1"/>
    <property type="molecule type" value="Genomic_DNA"/>
</dbReference>
<dbReference type="AlphaFoldDB" id="A0A1L5BU00"/>
<name>A0A1L5BU00_SPHIB</name>
<accession>A0A1L5BU00</accession>
<sequence length="71" mass="8202">MSEERDEYGLPVDPAERMQQVMLGLYDLMDEAGMADFPAELIGELNIVRLKFMDEFEARFPGYGKGRAVWR</sequence>
<proteinExistence type="predicted"/>
<dbReference type="KEGG" id="sinb:SIDU_11240"/>
<dbReference type="Proteomes" id="UP000004550">
    <property type="component" value="Chromosome"/>
</dbReference>
<protein>
    <submittedName>
        <fullName evidence="1">Uncharacterized protein</fullName>
    </submittedName>
</protein>
<dbReference type="RefSeq" id="WP_007687848.1">
    <property type="nucleotide sequence ID" value="NZ_CP013070.1"/>
</dbReference>